<evidence type="ECO:0000313" key="2">
    <source>
        <dbReference type="EMBL" id="EWM25978.1"/>
    </source>
</evidence>
<dbReference type="Proteomes" id="UP000019335">
    <property type="component" value="Chromosome 10"/>
</dbReference>
<evidence type="ECO:0000256" key="1">
    <source>
        <dbReference type="SAM" id="MobiDB-lite"/>
    </source>
</evidence>
<reference evidence="2 3" key="1">
    <citation type="journal article" date="2014" name="Mol. Plant">
        <title>Chromosome Scale Genome Assembly and Transcriptome Profiling of Nannochloropsis gaditana in Nitrogen Depletion.</title>
        <authorList>
            <person name="Corteggiani Carpinelli E."/>
            <person name="Telatin A."/>
            <person name="Vitulo N."/>
            <person name="Forcato C."/>
            <person name="D'Angelo M."/>
            <person name="Schiavon R."/>
            <person name="Vezzi A."/>
            <person name="Giacometti G.M."/>
            <person name="Morosinotto T."/>
            <person name="Valle G."/>
        </authorList>
    </citation>
    <scope>NUCLEOTIDE SEQUENCE [LARGE SCALE GENOMIC DNA]</scope>
    <source>
        <strain evidence="2 3">B-31</strain>
    </source>
</reference>
<dbReference type="AlphaFoldDB" id="W7TR56"/>
<dbReference type="InterPro" id="IPR036871">
    <property type="entry name" value="PX_dom_sf"/>
</dbReference>
<dbReference type="GO" id="GO:0035091">
    <property type="term" value="F:phosphatidylinositol binding"/>
    <property type="evidence" value="ECO:0007669"/>
    <property type="project" value="InterPro"/>
</dbReference>
<name>W7TR56_9STRA</name>
<evidence type="ECO:0000313" key="3">
    <source>
        <dbReference type="Proteomes" id="UP000019335"/>
    </source>
</evidence>
<feature type="region of interest" description="Disordered" evidence="1">
    <location>
        <begin position="140"/>
        <end position="172"/>
    </location>
</feature>
<dbReference type="EMBL" id="AZIL01000799">
    <property type="protein sequence ID" value="EWM25978.1"/>
    <property type="molecule type" value="Genomic_DNA"/>
</dbReference>
<feature type="non-terminal residue" evidence="2">
    <location>
        <position position="172"/>
    </location>
</feature>
<dbReference type="SUPFAM" id="SSF64268">
    <property type="entry name" value="PX domain"/>
    <property type="match status" value="1"/>
</dbReference>
<dbReference type="OrthoDB" id="10319231at2759"/>
<protein>
    <submittedName>
        <fullName evidence="2">Hipothetical protein</fullName>
    </submittedName>
</protein>
<sequence length="172" mass="17863">MINIAIEGFGIVREPGRSPHPVYYITVSQPAHAASWTVYRGLAAFRTLSDGLRELIPGLRPCPNPLPGSVQGMAGLTGSTVDNLTVQGLHGGAQQLQAWLQHARLFPAVEETSVYRAFCLDAANVPPPYLETIWGEGRGKGMGEGGTEGGAGGRAGKGGGRGEGGWEGGRAG</sequence>
<proteinExistence type="predicted"/>
<dbReference type="Gene3D" id="3.30.1520.10">
    <property type="entry name" value="Phox-like domain"/>
    <property type="match status" value="1"/>
</dbReference>
<organism evidence="2 3">
    <name type="scientific">Nannochloropsis gaditana</name>
    <dbReference type="NCBI Taxonomy" id="72520"/>
    <lineage>
        <taxon>Eukaryota</taxon>
        <taxon>Sar</taxon>
        <taxon>Stramenopiles</taxon>
        <taxon>Ochrophyta</taxon>
        <taxon>Eustigmatophyceae</taxon>
        <taxon>Eustigmatales</taxon>
        <taxon>Monodopsidaceae</taxon>
        <taxon>Nannochloropsis</taxon>
    </lineage>
</organism>
<keyword evidence="3" id="KW-1185">Reference proteome</keyword>
<gene>
    <name evidence="2" type="ORF">Naga_101364g1</name>
</gene>
<accession>W7TR56</accession>
<comment type="caution">
    <text evidence="2">The sequence shown here is derived from an EMBL/GenBank/DDBJ whole genome shotgun (WGS) entry which is preliminary data.</text>
</comment>